<feature type="compositionally biased region" description="Basic and acidic residues" evidence="2">
    <location>
        <begin position="475"/>
        <end position="502"/>
    </location>
</feature>
<dbReference type="Proteomes" id="UP000658997">
    <property type="component" value="Unassembled WGS sequence"/>
</dbReference>
<evidence type="ECO:0000313" key="3">
    <source>
        <dbReference type="EMBL" id="SAM82541.1"/>
    </source>
</evidence>
<keyword evidence="6" id="KW-1185">Reference proteome</keyword>
<evidence type="ECO:0000256" key="1">
    <source>
        <dbReference type="SAM" id="Coils"/>
    </source>
</evidence>
<accession>A0A1K0G514</accession>
<dbReference type="EMBL" id="ULHB01000061">
    <property type="protein sequence ID" value="SYW80058.1"/>
    <property type="molecule type" value="Genomic_DNA"/>
</dbReference>
<feature type="region of interest" description="Disordered" evidence="2">
    <location>
        <begin position="425"/>
        <end position="502"/>
    </location>
</feature>
<dbReference type="AlphaFoldDB" id="A0A1K0G514"/>
<feature type="region of interest" description="Disordered" evidence="2">
    <location>
        <begin position="263"/>
        <end position="298"/>
    </location>
</feature>
<evidence type="ECO:0000313" key="5">
    <source>
        <dbReference type="Proteomes" id="UP000179920"/>
    </source>
</evidence>
<evidence type="ECO:0000313" key="4">
    <source>
        <dbReference type="EMBL" id="SYW80058.1"/>
    </source>
</evidence>
<feature type="compositionally biased region" description="Polar residues" evidence="2">
    <location>
        <begin position="332"/>
        <end position="363"/>
    </location>
</feature>
<name>A0A1K0G514_9BASI</name>
<organism evidence="3 5">
    <name type="scientific">Ustilago bromivora</name>
    <dbReference type="NCBI Taxonomy" id="307758"/>
    <lineage>
        <taxon>Eukaryota</taxon>
        <taxon>Fungi</taxon>
        <taxon>Dikarya</taxon>
        <taxon>Basidiomycota</taxon>
        <taxon>Ustilaginomycotina</taxon>
        <taxon>Ustilaginomycetes</taxon>
        <taxon>Ustilaginales</taxon>
        <taxon>Ustilaginaceae</taxon>
        <taxon>Ustilago</taxon>
    </lineage>
</organism>
<reference evidence="5" key="1">
    <citation type="submission" date="2016-04" db="EMBL/GenBank/DDBJ databases">
        <authorList>
            <person name="Guldener U."/>
            <person name="Guldener U."/>
        </authorList>
    </citation>
    <scope>NUCLEOTIDE SEQUENCE [LARGE SCALE GENOMIC DNA]</scope>
    <source>
        <strain evidence="5">UB2112</strain>
    </source>
</reference>
<reference evidence="3" key="2">
    <citation type="submission" date="2016-04" db="EMBL/GenBank/DDBJ databases">
        <authorList>
            <person name="Evans L.H."/>
            <person name="Alamgir A."/>
            <person name="Owens N."/>
            <person name="Weber N.D."/>
            <person name="Virtaneva K."/>
            <person name="Barbian K."/>
            <person name="Babar A."/>
            <person name="Rosenke K."/>
        </authorList>
    </citation>
    <scope>NUCLEOTIDE SEQUENCE</scope>
    <source>
        <strain evidence="3">UB2112</strain>
    </source>
</reference>
<feature type="region of interest" description="Disordered" evidence="2">
    <location>
        <begin position="390"/>
        <end position="410"/>
    </location>
</feature>
<keyword evidence="1" id="KW-0175">Coiled coil</keyword>
<evidence type="ECO:0000313" key="6">
    <source>
        <dbReference type="Proteomes" id="UP000658997"/>
    </source>
</evidence>
<gene>
    <name evidence="4" type="ORF">UBRO2_03326</name>
    <name evidence="3" type="ORF">UBRO_05224</name>
</gene>
<feature type="coiled-coil region" evidence="1">
    <location>
        <begin position="60"/>
        <end position="114"/>
    </location>
</feature>
<feature type="region of interest" description="Disordered" evidence="2">
    <location>
        <begin position="323"/>
        <end position="363"/>
    </location>
</feature>
<dbReference type="OrthoDB" id="2556207at2759"/>
<proteinExistence type="predicted"/>
<protein>
    <submittedName>
        <fullName evidence="3">Uncharacterized protein</fullName>
    </submittedName>
</protein>
<reference evidence="4" key="3">
    <citation type="submission" date="2018-08" db="EMBL/GenBank/DDBJ databases">
        <authorList>
            <person name="Guldener U."/>
        </authorList>
    </citation>
    <scope>NUCLEOTIDE SEQUENCE</scope>
    <source>
        <strain evidence="4">UB2</strain>
    </source>
</reference>
<evidence type="ECO:0000256" key="2">
    <source>
        <dbReference type="SAM" id="MobiDB-lite"/>
    </source>
</evidence>
<sequence length="502" mass="54985">MSHNAVVLSTINFEELPLHFEHHSIQSLRPSSIEDEDDPRSLLYLFDDNDFERAAAFLAIEEARRQAQARAEVLAEAEAQQRRLLQQQRARALAARLEQLLEEDEELIDMLGRRILATRGYQVPDLWRPQHYHHFYQSHGPQYYHGTASDIYGSQYASTSAPIAANTPRRPRASDIHTAWDDFEDHASLSDYARAGPFIHSAPLILQGHAPYPPRLTQPSALASTPPHGQLYASISDVPNHPYTWISIHPLTGVPMLLVEEDTEAKRPPQAVQASSSKDFEPGDAGSESDDEADDWPIEDESDLDWLGRELLRRQGGANVWILGTDDGKGKNAQQPQSKSKSQETAQKTLPTASEPTTSNPLSTASAVTAGLAQTTSSTTPTLPVEVEEVDSDHELAGATSALDTSRDDGACIFSNPSQRVAAALARAASDRHHSSIASNTEAGGSAKRSSRQRAATVMSESEEEDLETVGIPVSDDKDDKGDDASSLNDRPRKSVKVVDLR</sequence>
<dbReference type="Proteomes" id="UP000179920">
    <property type="component" value="Chromosome VIII"/>
</dbReference>
<dbReference type="EMBL" id="LT558124">
    <property type="protein sequence ID" value="SAM82541.1"/>
    <property type="molecule type" value="Genomic_DNA"/>
</dbReference>
<feature type="compositionally biased region" description="Acidic residues" evidence="2">
    <location>
        <begin position="287"/>
        <end position="298"/>
    </location>
</feature>